<feature type="transmembrane region" description="Helical" evidence="7">
    <location>
        <begin position="6"/>
        <end position="26"/>
    </location>
</feature>
<evidence type="ECO:0000256" key="5">
    <source>
        <dbReference type="ARBA" id="ARBA00022989"/>
    </source>
</evidence>
<keyword evidence="6 7" id="KW-0472">Membrane</keyword>
<evidence type="ECO:0000256" key="6">
    <source>
        <dbReference type="ARBA" id="ARBA00023136"/>
    </source>
</evidence>
<dbReference type="Proteomes" id="UP000823882">
    <property type="component" value="Unassembled WGS sequence"/>
</dbReference>
<evidence type="ECO:0000256" key="1">
    <source>
        <dbReference type="ARBA" id="ARBA00004651"/>
    </source>
</evidence>
<feature type="transmembrane region" description="Helical" evidence="7">
    <location>
        <begin position="139"/>
        <end position="172"/>
    </location>
</feature>
<dbReference type="EMBL" id="DWWJ01000012">
    <property type="protein sequence ID" value="HJC40078.1"/>
    <property type="molecule type" value="Genomic_DNA"/>
</dbReference>
<dbReference type="GO" id="GO:0015109">
    <property type="term" value="F:chromate transmembrane transporter activity"/>
    <property type="evidence" value="ECO:0007669"/>
    <property type="project" value="InterPro"/>
</dbReference>
<dbReference type="GO" id="GO:0005886">
    <property type="term" value="C:plasma membrane"/>
    <property type="evidence" value="ECO:0007669"/>
    <property type="project" value="UniProtKB-SubCell"/>
</dbReference>
<protein>
    <submittedName>
        <fullName evidence="8">Chromate transporter</fullName>
    </submittedName>
</protein>
<comment type="similarity">
    <text evidence="2">Belongs to the chromate ion transporter (CHR) (TC 2.A.51) family.</text>
</comment>
<evidence type="ECO:0000313" key="8">
    <source>
        <dbReference type="EMBL" id="HJC40078.1"/>
    </source>
</evidence>
<proteinExistence type="inferred from homology"/>
<comment type="subcellular location">
    <subcellularLocation>
        <location evidence="1">Cell membrane</location>
        <topology evidence="1">Multi-pass membrane protein</topology>
    </subcellularLocation>
</comment>
<keyword evidence="4 7" id="KW-0812">Transmembrane</keyword>
<dbReference type="PANTHER" id="PTHR43663">
    <property type="entry name" value="CHROMATE TRANSPORT PROTEIN-RELATED"/>
    <property type="match status" value="1"/>
</dbReference>
<dbReference type="AlphaFoldDB" id="A0A9D2SY48"/>
<evidence type="ECO:0000313" key="9">
    <source>
        <dbReference type="Proteomes" id="UP000823882"/>
    </source>
</evidence>
<organism evidence="8 9">
    <name type="scientific">Candidatus Intestinimonas pullistercoris</name>
    <dbReference type="NCBI Taxonomy" id="2838623"/>
    <lineage>
        <taxon>Bacteria</taxon>
        <taxon>Bacillati</taxon>
        <taxon>Bacillota</taxon>
        <taxon>Clostridia</taxon>
        <taxon>Eubacteriales</taxon>
        <taxon>Intestinimonas</taxon>
    </lineage>
</organism>
<gene>
    <name evidence="8" type="ORF">H9701_00805</name>
</gene>
<sequence>MKRLLHIFWVFFQIGLFTIGGGYAMLPVIQRQVVDVQGWMTDEEFLDALSLTNSLPGPLATNSATFVGYRIAGVPGAVSAISGAAAPSVIIILIIAMVFQNIVEYPLVQAVFNGVRPAVAALILYSLVKLGKSARIGAYFNWLVALLSFGAIALFDLHPILVVVCAALYGLFVRNAVVRAVDAGKAGKGED</sequence>
<dbReference type="InterPro" id="IPR052518">
    <property type="entry name" value="CHR_Transporter"/>
</dbReference>
<comment type="caution">
    <text evidence="8">The sequence shown here is derived from an EMBL/GenBank/DDBJ whole genome shotgun (WGS) entry which is preliminary data.</text>
</comment>
<accession>A0A9D2SY48</accession>
<evidence type="ECO:0000256" key="7">
    <source>
        <dbReference type="SAM" id="Phobius"/>
    </source>
</evidence>
<dbReference type="PANTHER" id="PTHR43663:SF2">
    <property type="entry name" value="CHROMATE TRANSPORT PROTEIN-RELATED"/>
    <property type="match status" value="1"/>
</dbReference>
<feature type="transmembrane region" description="Helical" evidence="7">
    <location>
        <begin position="77"/>
        <end position="99"/>
    </location>
</feature>
<keyword evidence="3" id="KW-1003">Cell membrane</keyword>
<dbReference type="Pfam" id="PF02417">
    <property type="entry name" value="Chromate_transp"/>
    <property type="match status" value="1"/>
</dbReference>
<name>A0A9D2SY48_9FIRM</name>
<dbReference type="InterPro" id="IPR003370">
    <property type="entry name" value="Chromate_transpt"/>
</dbReference>
<evidence type="ECO:0000256" key="4">
    <source>
        <dbReference type="ARBA" id="ARBA00022692"/>
    </source>
</evidence>
<keyword evidence="5 7" id="KW-1133">Transmembrane helix</keyword>
<reference evidence="8" key="2">
    <citation type="submission" date="2021-04" db="EMBL/GenBank/DDBJ databases">
        <authorList>
            <person name="Gilroy R."/>
        </authorList>
    </citation>
    <scope>NUCLEOTIDE SEQUENCE</scope>
    <source>
        <strain evidence="8">CHK186-1790</strain>
    </source>
</reference>
<evidence type="ECO:0000256" key="3">
    <source>
        <dbReference type="ARBA" id="ARBA00022475"/>
    </source>
</evidence>
<reference evidence="8" key="1">
    <citation type="journal article" date="2021" name="PeerJ">
        <title>Extensive microbial diversity within the chicken gut microbiome revealed by metagenomics and culture.</title>
        <authorList>
            <person name="Gilroy R."/>
            <person name="Ravi A."/>
            <person name="Getino M."/>
            <person name="Pursley I."/>
            <person name="Horton D.L."/>
            <person name="Alikhan N.F."/>
            <person name="Baker D."/>
            <person name="Gharbi K."/>
            <person name="Hall N."/>
            <person name="Watson M."/>
            <person name="Adriaenssens E.M."/>
            <person name="Foster-Nyarko E."/>
            <person name="Jarju S."/>
            <person name="Secka A."/>
            <person name="Antonio M."/>
            <person name="Oren A."/>
            <person name="Chaudhuri R.R."/>
            <person name="La Ragione R."/>
            <person name="Hildebrand F."/>
            <person name="Pallen M.J."/>
        </authorList>
    </citation>
    <scope>NUCLEOTIDE SEQUENCE</scope>
    <source>
        <strain evidence="8">CHK186-1790</strain>
    </source>
</reference>
<evidence type="ECO:0000256" key="2">
    <source>
        <dbReference type="ARBA" id="ARBA00005262"/>
    </source>
</evidence>